<dbReference type="EMBL" id="JAGIQL010000134">
    <property type="protein sequence ID" value="MBP0460764.1"/>
    <property type="molecule type" value="Genomic_DNA"/>
</dbReference>
<dbReference type="SUPFAM" id="SSF109854">
    <property type="entry name" value="DinB/YfiT-like putative metalloenzymes"/>
    <property type="match status" value="1"/>
</dbReference>
<dbReference type="Gene3D" id="1.20.120.450">
    <property type="entry name" value="dinb family like domain"/>
    <property type="match status" value="1"/>
</dbReference>
<dbReference type="Proteomes" id="UP000670475">
    <property type="component" value="Unassembled WGS sequence"/>
</dbReference>
<accession>A0A940S0E2</accession>
<gene>
    <name evidence="2" type="ORF">JFN87_25280</name>
</gene>
<evidence type="ECO:0000313" key="3">
    <source>
        <dbReference type="Proteomes" id="UP000670475"/>
    </source>
</evidence>
<sequence length="197" mass="21486">MTPTPAGHTAAAPSSAAASTPPATPAAVERYPAPAVDAAERAMLEGWLDHHRAITAVKCAGLTDDQLRQRPVAPSGLSLMGLVRHLAECERGWFRETLDGEDLPGIYFTDEDPDGDFHPGEDDTWAEAYATWQAEIATARKRAAAHGLDDEGTGRRDRKTGRPFTLRWIYTHMIEEYARHNGHADLIRESLDGSTGD</sequence>
<protein>
    <submittedName>
        <fullName evidence="2">DinB family protein</fullName>
    </submittedName>
</protein>
<name>A0A940S0E2_9ACTN</name>
<organism evidence="2 3">
    <name type="scientific">Streptomyces montanisoli</name>
    <dbReference type="NCBI Taxonomy" id="2798581"/>
    <lineage>
        <taxon>Bacteria</taxon>
        <taxon>Bacillati</taxon>
        <taxon>Actinomycetota</taxon>
        <taxon>Actinomycetes</taxon>
        <taxon>Kitasatosporales</taxon>
        <taxon>Streptomycetaceae</taxon>
        <taxon>Streptomyces</taxon>
    </lineage>
</organism>
<dbReference type="InterPro" id="IPR007061">
    <property type="entry name" value="MST-like"/>
</dbReference>
<keyword evidence="3" id="KW-1185">Reference proteome</keyword>
<feature type="compositionally biased region" description="Low complexity" evidence="1">
    <location>
        <begin position="1"/>
        <end position="27"/>
    </location>
</feature>
<dbReference type="InterPro" id="IPR034660">
    <property type="entry name" value="DinB/YfiT-like"/>
</dbReference>
<proteinExistence type="predicted"/>
<dbReference type="AlphaFoldDB" id="A0A940S0E2"/>
<comment type="caution">
    <text evidence="2">The sequence shown here is derived from an EMBL/GenBank/DDBJ whole genome shotgun (WGS) entry which is preliminary data.</text>
</comment>
<dbReference type="Pfam" id="PF04978">
    <property type="entry name" value="MST"/>
    <property type="match status" value="1"/>
</dbReference>
<evidence type="ECO:0000313" key="2">
    <source>
        <dbReference type="EMBL" id="MBP0460764.1"/>
    </source>
</evidence>
<evidence type="ECO:0000256" key="1">
    <source>
        <dbReference type="SAM" id="MobiDB-lite"/>
    </source>
</evidence>
<feature type="region of interest" description="Disordered" evidence="1">
    <location>
        <begin position="1"/>
        <end position="28"/>
    </location>
</feature>
<reference evidence="2" key="1">
    <citation type="submission" date="2021-03" db="EMBL/GenBank/DDBJ databases">
        <title>Whole genome sequence of Streptomyces bomunensis MMS17-BM035.</title>
        <authorList>
            <person name="Lee J.H."/>
        </authorList>
    </citation>
    <scope>NUCLEOTIDE SEQUENCE</scope>
    <source>
        <strain evidence="2">MMS17-BM035</strain>
    </source>
</reference>